<dbReference type="InterPro" id="IPR037447">
    <property type="entry name" value="Ribosomal_eS10"/>
</dbReference>
<dbReference type="Proteomes" id="UP000316079">
    <property type="component" value="Unassembled WGS sequence"/>
</dbReference>
<feature type="region of interest" description="Disordered" evidence="4">
    <location>
        <begin position="1216"/>
        <end position="1289"/>
    </location>
</feature>
<feature type="compositionally biased region" description="Polar residues" evidence="4">
    <location>
        <begin position="577"/>
        <end position="591"/>
    </location>
</feature>
<comment type="caution">
    <text evidence="6">The sequence shown here is derived from an EMBL/GenBank/DDBJ whole genome shotgun (WGS) entry which is preliminary data.</text>
</comment>
<dbReference type="InterPro" id="IPR036388">
    <property type="entry name" value="WH-like_DNA-bd_sf"/>
</dbReference>
<feature type="region of interest" description="Disordered" evidence="4">
    <location>
        <begin position="150"/>
        <end position="236"/>
    </location>
</feature>
<feature type="compositionally biased region" description="Basic and acidic residues" evidence="4">
    <location>
        <begin position="373"/>
        <end position="384"/>
    </location>
</feature>
<dbReference type="EMBL" id="SRMA01024222">
    <property type="protein sequence ID" value="TRZ00876.1"/>
    <property type="molecule type" value="Genomic_DNA"/>
</dbReference>
<keyword evidence="7" id="KW-1185">Reference proteome</keyword>
<dbReference type="FunFam" id="1.10.10.10:FF:000388">
    <property type="entry name" value="plectin isoform X1"/>
    <property type="match status" value="1"/>
</dbReference>
<gene>
    <name evidence="6" type="ORF">DNTS_023749</name>
</gene>
<dbReference type="InterPro" id="IPR005326">
    <property type="entry name" value="Plectin_eS10_N"/>
</dbReference>
<feature type="compositionally biased region" description="Polar residues" evidence="4">
    <location>
        <begin position="806"/>
        <end position="816"/>
    </location>
</feature>
<feature type="compositionally biased region" description="Low complexity" evidence="4">
    <location>
        <begin position="1149"/>
        <end position="1158"/>
    </location>
</feature>
<evidence type="ECO:0000313" key="6">
    <source>
        <dbReference type="EMBL" id="TRZ00876.1"/>
    </source>
</evidence>
<dbReference type="PANTHER" id="PTHR12146">
    <property type="entry name" value="40S RIBOSOMAL PROTEIN S10"/>
    <property type="match status" value="1"/>
</dbReference>
<feature type="compositionally biased region" description="Polar residues" evidence="4">
    <location>
        <begin position="775"/>
        <end position="789"/>
    </location>
</feature>
<feature type="region of interest" description="Disordered" evidence="4">
    <location>
        <begin position="542"/>
        <end position="561"/>
    </location>
</feature>
<dbReference type="GO" id="GO:0003735">
    <property type="term" value="F:structural constituent of ribosome"/>
    <property type="evidence" value="ECO:0007669"/>
    <property type="project" value="TreeGrafter"/>
</dbReference>
<keyword evidence="3" id="KW-0687">Ribonucleoprotein</keyword>
<feature type="compositionally biased region" description="Basic and acidic residues" evidence="4">
    <location>
        <begin position="790"/>
        <end position="801"/>
    </location>
</feature>
<feature type="compositionally biased region" description="Polar residues" evidence="4">
    <location>
        <begin position="742"/>
        <end position="758"/>
    </location>
</feature>
<accession>A0A553RFB1</accession>
<feature type="region of interest" description="Disordered" evidence="4">
    <location>
        <begin position="577"/>
        <end position="654"/>
    </location>
</feature>
<dbReference type="STRING" id="623744.A0A553RFB1"/>
<feature type="region of interest" description="Disordered" evidence="4">
    <location>
        <begin position="679"/>
        <end position="758"/>
    </location>
</feature>
<feature type="region of interest" description="Disordered" evidence="4">
    <location>
        <begin position="309"/>
        <end position="424"/>
    </location>
</feature>
<feature type="region of interest" description="Disordered" evidence="4">
    <location>
        <begin position="831"/>
        <end position="986"/>
    </location>
</feature>
<proteinExistence type="inferred from homology"/>
<dbReference type="Pfam" id="PF03501">
    <property type="entry name" value="S10_plectin"/>
    <property type="match status" value="1"/>
</dbReference>
<evidence type="ECO:0000256" key="2">
    <source>
        <dbReference type="ARBA" id="ARBA00022980"/>
    </source>
</evidence>
<evidence type="ECO:0000256" key="3">
    <source>
        <dbReference type="ARBA" id="ARBA00023274"/>
    </source>
</evidence>
<sequence>MVAGMLMPRDDLKAIYEHLFRDGVMVAKKDKRPQTRHPEIPGVQNLHVIRVMGSLKSRGYVTETFAWRHFYWYLTNEGIAYLRDYLHLPPEITPKPLQRVRRTIATLPITRRAEHVQAIQGPTSYVPKPGKMVADEQDSFQDRQAYRRKMTSTDDFDEATPRFRGHPVAGTQIKPKGSWESQDKPNREMEPSVRRKLASHSFSQMPSVHSARDKPAQLEKSSIVQKSSEHVQSVSSTIEATMTSSFLSEHPEALKQKPKEGIFISVCDDSAPKGENKDDSCVIPAKLEPQKTALIKKIEKMPTFTSLEGNNGLDSSLISEKEKSGNFSQGTTSTHERERAKDVRKPLPKVQEEKQQNMSEVKHLQDVSKSSKKPKEITFVKDSETSTAAQLSSSEMKKTLQTRKTNNGQNVPAHLEFSDSAEDVKQIPKAVSKEDTSKEYLRDIPQLKPKDEKRLKTKKNKDVNDGTLVEKTVEKLSVSLVSAEAVEEKSQKEVCVNVTQEKLLHSDGKIEKDAPHLLESHAVPEKTEQTKKDRKIYSVAVDSTNTEATARESSESLVTSDVIKKLSSEELVKVSQVSMGGSILESATTKLQLGKTGENKKSKKPNTEEDTTVIQPPASAESGKDKSKEEATLGVNKPDKDEHHDNMQDKPLVEERVMKASVSSISTKVVKEKPAITCKEASSAGHQDNPSASSKTVEKKQITKMAIQNKEDVPSQGQETRVIVSEETTSEAERKPDEDAGRSSQSEPNITMSSKVQDVPNFSSVVEMALGEQAVSISQKTTSESCSHSADSKPNADKTPKIVENLNRQDSSSVTSIEEMIEVKTTVSPVITEAKVKDEPEGCVTGSQEDSDYSAPSHSKVKVEKSKKSKKKKNVQDVPTLSAPKQSGSISFGVVEEKAKEEALEEVPQDSACTVISESKLEKDAPCSAPLKNKKQKTPNSNQEQEQPIKLAKLQEASVQPEEKKPSGIITPQVRSAMPPLPKKEEGLAVQSSEKQTELCLPKPTIEFPVEKCLSNTVQVIDETLKADDHLTVQGNHGDPRNDGTSLLKVHEMMEIPLAISVLEGKVAVKGQDPNTPFPETDAEIKVTTTDTSKASEIMVQTSKKHSYTLTDSVDEKTSIPSEDVAVTGGETGETAKASRGKKKKQKSANKQSIAAKQVPPLKAEPEVSRTKTTAQVFQTAQVDLIETKDHGQVSTKDSAEGMHTAEVSGVLTAVQSKAPVHKAEEESEKWENLKGKTSSEWEAPASESVSAQRSLLPEQGDPPNVAQRTPPHIDSQRSTEKQSRLTAPAQPVIIRLDWDPCATRSQYTDDTMRKKIVVVEEVIEVQQVVSPVAGQTPAPPIPKAEGEDLDYDVLEELAIERGLLEDPDDEAFWDHSLLEPEDKTFPSFVEGMSLFIAIVAFLEGQTSTFPITVLCCY</sequence>
<feature type="region of interest" description="Disordered" evidence="4">
    <location>
        <begin position="1108"/>
        <end position="1174"/>
    </location>
</feature>
<feature type="compositionally biased region" description="Basic and acidic residues" evidence="4">
    <location>
        <begin position="731"/>
        <end position="741"/>
    </location>
</feature>
<dbReference type="PANTHER" id="PTHR12146:SF25">
    <property type="entry name" value="PLECTIN_ES10 N-TERMINAL DOMAIN-CONTAINING PROTEIN"/>
    <property type="match status" value="1"/>
</dbReference>
<feature type="compositionally biased region" description="Basic and acidic residues" evidence="4">
    <location>
        <begin position="181"/>
        <end position="193"/>
    </location>
</feature>
<comment type="similarity">
    <text evidence="1">Belongs to the eukaryotic ribosomal protein eS10 family.</text>
</comment>
<dbReference type="GO" id="GO:0003723">
    <property type="term" value="F:RNA binding"/>
    <property type="evidence" value="ECO:0007669"/>
    <property type="project" value="TreeGrafter"/>
</dbReference>
<feature type="compositionally biased region" description="Basic and acidic residues" evidence="4">
    <location>
        <begin position="334"/>
        <end position="366"/>
    </location>
</feature>
<feature type="compositionally biased region" description="Polar residues" evidence="4">
    <location>
        <begin position="385"/>
        <end position="394"/>
    </location>
</feature>
<feature type="compositionally biased region" description="Polar residues" evidence="4">
    <location>
        <begin position="684"/>
        <end position="695"/>
    </location>
</feature>
<feature type="compositionally biased region" description="Basic and acidic residues" evidence="4">
    <location>
        <begin position="1222"/>
        <end position="1240"/>
    </location>
</feature>
<feature type="compositionally biased region" description="Polar residues" evidence="4">
    <location>
        <begin position="877"/>
        <end position="890"/>
    </location>
</feature>
<evidence type="ECO:0000313" key="7">
    <source>
        <dbReference type="Proteomes" id="UP000316079"/>
    </source>
</evidence>
<feature type="domain" description="Plectin/eS10 N-terminal" evidence="5">
    <location>
        <begin position="7"/>
        <end position="99"/>
    </location>
</feature>
<keyword evidence="2" id="KW-0689">Ribosomal protein</keyword>
<dbReference type="GO" id="GO:0022627">
    <property type="term" value="C:cytosolic small ribosomal subunit"/>
    <property type="evidence" value="ECO:0007669"/>
    <property type="project" value="TreeGrafter"/>
</dbReference>
<feature type="compositionally biased region" description="Polar residues" evidence="4">
    <location>
        <begin position="309"/>
        <end position="318"/>
    </location>
</feature>
<evidence type="ECO:0000259" key="5">
    <source>
        <dbReference type="Pfam" id="PF03501"/>
    </source>
</evidence>
<feature type="region of interest" description="Disordered" evidence="4">
    <location>
        <begin position="775"/>
        <end position="816"/>
    </location>
</feature>
<reference evidence="6 7" key="1">
    <citation type="journal article" date="2019" name="Sci. Data">
        <title>Hybrid genome assembly and annotation of Danionella translucida.</title>
        <authorList>
            <person name="Kadobianskyi M."/>
            <person name="Schulze L."/>
            <person name="Schuelke M."/>
            <person name="Judkewitz B."/>
        </authorList>
    </citation>
    <scope>NUCLEOTIDE SEQUENCE [LARGE SCALE GENOMIC DNA]</scope>
    <source>
        <strain evidence="6 7">Bolton</strain>
    </source>
</reference>
<feature type="compositionally biased region" description="Basic residues" evidence="4">
    <location>
        <begin position="1139"/>
        <end position="1148"/>
    </location>
</feature>
<feature type="compositionally biased region" description="Basic and acidic residues" evidence="4">
    <location>
        <begin position="622"/>
        <end position="654"/>
    </location>
</feature>
<feature type="compositionally biased region" description="Basic and acidic residues" evidence="4">
    <location>
        <begin position="1275"/>
        <end position="1284"/>
    </location>
</feature>
<protein>
    <recommendedName>
        <fullName evidence="5">Plectin/eS10 N-terminal domain-containing protein</fullName>
    </recommendedName>
</protein>
<dbReference type="OrthoDB" id="5211809at2759"/>
<name>A0A553RFB1_9TELE</name>
<organism evidence="6 7">
    <name type="scientific">Danionella cerebrum</name>
    <dbReference type="NCBI Taxonomy" id="2873325"/>
    <lineage>
        <taxon>Eukaryota</taxon>
        <taxon>Metazoa</taxon>
        <taxon>Chordata</taxon>
        <taxon>Craniata</taxon>
        <taxon>Vertebrata</taxon>
        <taxon>Euteleostomi</taxon>
        <taxon>Actinopterygii</taxon>
        <taxon>Neopterygii</taxon>
        <taxon>Teleostei</taxon>
        <taxon>Ostariophysi</taxon>
        <taxon>Cypriniformes</taxon>
        <taxon>Danionidae</taxon>
        <taxon>Danioninae</taxon>
        <taxon>Danionella</taxon>
    </lineage>
</organism>
<feature type="compositionally biased region" description="Polar residues" evidence="4">
    <location>
        <begin position="219"/>
        <end position="236"/>
    </location>
</feature>
<dbReference type="Gene3D" id="1.10.10.10">
    <property type="entry name" value="Winged helix-like DNA-binding domain superfamily/Winged helix DNA-binding domain"/>
    <property type="match status" value="1"/>
</dbReference>
<evidence type="ECO:0000256" key="1">
    <source>
        <dbReference type="ARBA" id="ARBA00007278"/>
    </source>
</evidence>
<evidence type="ECO:0000256" key="4">
    <source>
        <dbReference type="SAM" id="MobiDB-lite"/>
    </source>
</evidence>